<accession>A0A345ZZ69</accession>
<dbReference type="AlphaFoldDB" id="A0A345ZZ69"/>
<sequence length="152" mass="16466">MRSITLAIALVLGTGSLATAYAHEGHFSAGEPGDPNMPARTVTVTMRDDDGAMRFEPARIEVKKGEQIRFVIANKGVLKHEFTLASVAENKKHGAMMQKFPDMEHDDPNAKSAEPGKTAEILWRFTNAGAFEFACLIPGHYEAGMHGAAIVK</sequence>
<keyword evidence="3" id="KW-0732">Signal</keyword>
<keyword evidence="1" id="KW-0479">Metal-binding</keyword>
<dbReference type="KEGG" id="ptaw:DW352_17790"/>
<dbReference type="EMBL" id="CP031417">
    <property type="protein sequence ID" value="AXK82216.1"/>
    <property type="molecule type" value="Genomic_DNA"/>
</dbReference>
<dbReference type="PANTHER" id="PTHR38439:SF3">
    <property type="entry name" value="COPPER-RESISTANT CUPROPROTEIN COPI"/>
    <property type="match status" value="1"/>
</dbReference>
<dbReference type="Proteomes" id="UP000254889">
    <property type="component" value="Chromosome"/>
</dbReference>
<dbReference type="CDD" id="cd04211">
    <property type="entry name" value="Cupredoxin_like_2"/>
    <property type="match status" value="1"/>
</dbReference>
<evidence type="ECO:0000313" key="5">
    <source>
        <dbReference type="EMBL" id="AXK82216.1"/>
    </source>
</evidence>
<organism evidence="5 6">
    <name type="scientific">Pseudolabrys taiwanensis</name>
    <dbReference type="NCBI Taxonomy" id="331696"/>
    <lineage>
        <taxon>Bacteria</taxon>
        <taxon>Pseudomonadati</taxon>
        <taxon>Pseudomonadota</taxon>
        <taxon>Alphaproteobacteria</taxon>
        <taxon>Hyphomicrobiales</taxon>
        <taxon>Xanthobacteraceae</taxon>
        <taxon>Pseudolabrys</taxon>
    </lineage>
</organism>
<feature type="chain" id="PRO_5016766457" evidence="3">
    <location>
        <begin position="23"/>
        <end position="152"/>
    </location>
</feature>
<feature type="domain" description="Blue (type 1) copper" evidence="4">
    <location>
        <begin position="43"/>
        <end position="151"/>
    </location>
</feature>
<proteinExistence type="predicted"/>
<dbReference type="GO" id="GO:0005507">
    <property type="term" value="F:copper ion binding"/>
    <property type="evidence" value="ECO:0007669"/>
    <property type="project" value="InterPro"/>
</dbReference>
<evidence type="ECO:0000256" key="1">
    <source>
        <dbReference type="ARBA" id="ARBA00022723"/>
    </source>
</evidence>
<dbReference type="RefSeq" id="WP_115692595.1">
    <property type="nucleotide sequence ID" value="NZ_CP031417.1"/>
</dbReference>
<evidence type="ECO:0000259" key="4">
    <source>
        <dbReference type="Pfam" id="PF00127"/>
    </source>
</evidence>
<dbReference type="InterPro" id="IPR008972">
    <property type="entry name" value="Cupredoxin"/>
</dbReference>
<reference evidence="5 6" key="1">
    <citation type="submission" date="2018-07" db="EMBL/GenBank/DDBJ databases">
        <authorList>
            <person name="Quirk P.G."/>
            <person name="Krulwich T.A."/>
        </authorList>
    </citation>
    <scope>NUCLEOTIDE SEQUENCE [LARGE SCALE GENOMIC DNA]</scope>
    <source>
        <strain evidence="5 6">CC-BB4</strain>
    </source>
</reference>
<keyword evidence="6" id="KW-1185">Reference proteome</keyword>
<dbReference type="OrthoDB" id="9816061at2"/>
<gene>
    <name evidence="5" type="ORF">DW352_17790</name>
</gene>
<evidence type="ECO:0000256" key="2">
    <source>
        <dbReference type="ARBA" id="ARBA00023008"/>
    </source>
</evidence>
<evidence type="ECO:0000313" key="6">
    <source>
        <dbReference type="Proteomes" id="UP000254889"/>
    </source>
</evidence>
<dbReference type="SUPFAM" id="SSF49503">
    <property type="entry name" value="Cupredoxins"/>
    <property type="match status" value="1"/>
</dbReference>
<dbReference type="GO" id="GO:0009055">
    <property type="term" value="F:electron transfer activity"/>
    <property type="evidence" value="ECO:0007669"/>
    <property type="project" value="InterPro"/>
</dbReference>
<dbReference type="PANTHER" id="PTHR38439">
    <property type="entry name" value="AURACYANIN-B"/>
    <property type="match status" value="1"/>
</dbReference>
<feature type="signal peptide" evidence="3">
    <location>
        <begin position="1"/>
        <end position="22"/>
    </location>
</feature>
<keyword evidence="2" id="KW-0186">Copper</keyword>
<dbReference type="InterPro" id="IPR000923">
    <property type="entry name" value="BlueCu_1"/>
</dbReference>
<dbReference type="InterPro" id="IPR050845">
    <property type="entry name" value="Cu-binding_ET"/>
</dbReference>
<evidence type="ECO:0000256" key="3">
    <source>
        <dbReference type="SAM" id="SignalP"/>
    </source>
</evidence>
<protein>
    <submittedName>
        <fullName evidence="5">Copper resistance protein</fullName>
    </submittedName>
</protein>
<name>A0A345ZZ69_9HYPH</name>
<dbReference type="Gene3D" id="2.60.40.420">
    <property type="entry name" value="Cupredoxins - blue copper proteins"/>
    <property type="match status" value="1"/>
</dbReference>
<dbReference type="Pfam" id="PF00127">
    <property type="entry name" value="Copper-bind"/>
    <property type="match status" value="1"/>
</dbReference>